<organism evidence="1 2">
    <name type="scientific">Flavobacterium succinicans</name>
    <dbReference type="NCBI Taxonomy" id="29536"/>
    <lineage>
        <taxon>Bacteria</taxon>
        <taxon>Pseudomonadati</taxon>
        <taxon>Bacteroidota</taxon>
        <taxon>Flavobacteriia</taxon>
        <taxon>Flavobacteriales</taxon>
        <taxon>Flavobacteriaceae</taxon>
        <taxon>Flavobacterium</taxon>
    </lineage>
</organism>
<protein>
    <submittedName>
        <fullName evidence="1">Uncharacterized protein</fullName>
    </submittedName>
</protein>
<accession>A0A1I4Z4J0</accession>
<dbReference type="Proteomes" id="UP000182961">
    <property type="component" value="Unassembled WGS sequence"/>
</dbReference>
<reference evidence="2" key="1">
    <citation type="submission" date="2016-10" db="EMBL/GenBank/DDBJ databases">
        <authorList>
            <person name="Varghese N."/>
            <person name="Submissions S."/>
        </authorList>
    </citation>
    <scope>NUCLEOTIDE SEQUENCE [LARGE SCALE GENOMIC DNA]</scope>
    <source>
        <strain evidence="2">DSM 4002</strain>
    </source>
</reference>
<evidence type="ECO:0000313" key="2">
    <source>
        <dbReference type="Proteomes" id="UP000182961"/>
    </source>
</evidence>
<dbReference type="EMBL" id="FOUT01000013">
    <property type="protein sequence ID" value="SFN45077.1"/>
    <property type="molecule type" value="Genomic_DNA"/>
</dbReference>
<name>A0A1I4Z4J0_9FLAO</name>
<proteinExistence type="predicted"/>
<evidence type="ECO:0000313" key="1">
    <source>
        <dbReference type="EMBL" id="SFN45077.1"/>
    </source>
</evidence>
<keyword evidence="2" id="KW-1185">Reference proteome</keyword>
<gene>
    <name evidence="1" type="ORF">SAMN05444143_11381</name>
</gene>
<sequence length="35" mass="3892">MGNKVFYAHSLKLSDSNDNCSVIFSNIFMNVIVPS</sequence>
<dbReference type="AlphaFoldDB" id="A0A1I4Z4J0"/>